<sequence length="141" mass="15049">MLKKSVSVCFSVLLLLLTLCAPVSAAALDEDTATPRYTHFGAVSINLSIDALGCATATGVIQGRPGVTTGIKAVLQKYNNSNGTWSDIKTFNASSTDFNCLLSGSYYVARGTYRVYAEFYAFNNTGVCVEIASGYSPIKDY</sequence>
<evidence type="ECO:0000256" key="1">
    <source>
        <dbReference type="SAM" id="SignalP"/>
    </source>
</evidence>
<dbReference type="RefSeq" id="WP_186887869.1">
    <property type="nucleotide sequence ID" value="NZ_JACONZ010000002.1"/>
</dbReference>
<comment type="caution">
    <text evidence="2">The sequence shown here is derived from an EMBL/GenBank/DDBJ whole genome shotgun (WGS) entry which is preliminary data.</text>
</comment>
<keyword evidence="3" id="KW-1185">Reference proteome</keyword>
<dbReference type="Proteomes" id="UP000659630">
    <property type="component" value="Unassembled WGS sequence"/>
</dbReference>
<proteinExistence type="predicted"/>
<name>A0A923L126_9FIRM</name>
<dbReference type="EMBL" id="JACONZ010000002">
    <property type="protein sequence ID" value="MBC5581525.1"/>
    <property type="molecule type" value="Genomic_DNA"/>
</dbReference>
<accession>A0A923L126</accession>
<gene>
    <name evidence="2" type="ORF">H8S23_08370</name>
</gene>
<evidence type="ECO:0000313" key="3">
    <source>
        <dbReference type="Proteomes" id="UP000659630"/>
    </source>
</evidence>
<feature type="chain" id="PRO_5038843933" evidence="1">
    <location>
        <begin position="26"/>
        <end position="141"/>
    </location>
</feature>
<dbReference type="AlphaFoldDB" id="A0A923L126"/>
<keyword evidence="1" id="KW-0732">Signal</keyword>
<protein>
    <submittedName>
        <fullName evidence="2">Uncharacterized protein</fullName>
    </submittedName>
</protein>
<evidence type="ECO:0000313" key="2">
    <source>
        <dbReference type="EMBL" id="MBC5581525.1"/>
    </source>
</evidence>
<organism evidence="2 3">
    <name type="scientific">Anaerofilum hominis</name>
    <dbReference type="NCBI Taxonomy" id="2763016"/>
    <lineage>
        <taxon>Bacteria</taxon>
        <taxon>Bacillati</taxon>
        <taxon>Bacillota</taxon>
        <taxon>Clostridia</taxon>
        <taxon>Eubacteriales</taxon>
        <taxon>Oscillospiraceae</taxon>
        <taxon>Anaerofilum</taxon>
    </lineage>
</organism>
<feature type="signal peptide" evidence="1">
    <location>
        <begin position="1"/>
        <end position="25"/>
    </location>
</feature>
<reference evidence="2" key="1">
    <citation type="submission" date="2020-08" db="EMBL/GenBank/DDBJ databases">
        <title>Genome public.</title>
        <authorList>
            <person name="Liu C."/>
            <person name="Sun Q."/>
        </authorList>
    </citation>
    <scope>NUCLEOTIDE SEQUENCE</scope>
    <source>
        <strain evidence="2">BX8</strain>
    </source>
</reference>